<keyword evidence="4" id="KW-1185">Reference proteome</keyword>
<dbReference type="Gene3D" id="2.70.220.10">
    <property type="entry name" value="Ganglioside GM2 activator"/>
    <property type="match status" value="1"/>
</dbReference>
<dbReference type="Proteomes" id="UP000325440">
    <property type="component" value="Unassembled WGS sequence"/>
</dbReference>
<dbReference type="OrthoDB" id="6609212at2759"/>
<sequence>MDRIILFTLIFVPCIISKSTLNGFLPNLPVGEYKVYARAFIKCKPTEGNLIEANLYMYKISVNSSEIRGNITFKKPIDDSYNMDINFAVKDSIGGWKENAYFFQIDKACTKAIYYLGSAVSTVANNFSFNATCPIPVGVYVSKGLDFTQVFSQANIPKQFFYGTYKYRIDIIDNKKKQVGCGIIIMDKYEVSFVATPINYFVENYFRFILAMMSDRHPIFISRIPLEQFIQSIRFHHFDHLKY</sequence>
<evidence type="ECO:0000256" key="2">
    <source>
        <dbReference type="SAM" id="SignalP"/>
    </source>
</evidence>
<evidence type="ECO:0000313" key="4">
    <source>
        <dbReference type="Proteomes" id="UP000325440"/>
    </source>
</evidence>
<feature type="chain" id="PRO_5022790713" evidence="2">
    <location>
        <begin position="18"/>
        <end position="243"/>
    </location>
</feature>
<organism evidence="3 4">
    <name type="scientific">Cinara cedri</name>
    <dbReference type="NCBI Taxonomy" id="506608"/>
    <lineage>
        <taxon>Eukaryota</taxon>
        <taxon>Metazoa</taxon>
        <taxon>Ecdysozoa</taxon>
        <taxon>Arthropoda</taxon>
        <taxon>Hexapoda</taxon>
        <taxon>Insecta</taxon>
        <taxon>Pterygota</taxon>
        <taxon>Neoptera</taxon>
        <taxon>Paraneoptera</taxon>
        <taxon>Hemiptera</taxon>
        <taxon>Sternorrhyncha</taxon>
        <taxon>Aphidomorpha</taxon>
        <taxon>Aphidoidea</taxon>
        <taxon>Aphididae</taxon>
        <taxon>Lachninae</taxon>
        <taxon>Cinara</taxon>
    </lineage>
</organism>
<dbReference type="InterPro" id="IPR036846">
    <property type="entry name" value="GM2-AP_sf"/>
</dbReference>
<evidence type="ECO:0000256" key="1">
    <source>
        <dbReference type="ARBA" id="ARBA00022729"/>
    </source>
</evidence>
<accession>A0A5E4NQ73</accession>
<evidence type="ECO:0000313" key="3">
    <source>
        <dbReference type="EMBL" id="VVC45440.1"/>
    </source>
</evidence>
<protein>
    <submittedName>
        <fullName evidence="3">Uncharacterized protein</fullName>
    </submittedName>
</protein>
<dbReference type="AlphaFoldDB" id="A0A5E4NQ73"/>
<reference evidence="3 4" key="1">
    <citation type="submission" date="2019-08" db="EMBL/GenBank/DDBJ databases">
        <authorList>
            <person name="Alioto T."/>
            <person name="Alioto T."/>
            <person name="Gomez Garrido J."/>
        </authorList>
    </citation>
    <scope>NUCLEOTIDE SEQUENCE [LARGE SCALE GENOMIC DNA]</scope>
</reference>
<dbReference type="EMBL" id="CABPRJ010002402">
    <property type="protein sequence ID" value="VVC45440.1"/>
    <property type="molecule type" value="Genomic_DNA"/>
</dbReference>
<keyword evidence="1 2" id="KW-0732">Signal</keyword>
<name>A0A5E4NQ73_9HEMI</name>
<feature type="signal peptide" evidence="2">
    <location>
        <begin position="1"/>
        <end position="17"/>
    </location>
</feature>
<proteinExistence type="predicted"/>
<gene>
    <name evidence="3" type="ORF">CINCED_3A002932</name>
</gene>